<keyword evidence="14" id="KW-0675">Receptor</keyword>
<dbReference type="Pfam" id="PF07715">
    <property type="entry name" value="Plug"/>
    <property type="match status" value="1"/>
</dbReference>
<organism evidence="14 15">
    <name type="scientific">Fusobacterium nucleatum subsp. nucleatum</name>
    <dbReference type="NCBI Taxonomy" id="76856"/>
    <lineage>
        <taxon>Bacteria</taxon>
        <taxon>Fusobacteriati</taxon>
        <taxon>Fusobacteriota</taxon>
        <taxon>Fusobacteriia</taxon>
        <taxon>Fusobacteriales</taxon>
        <taxon>Fusobacteriaceae</taxon>
        <taxon>Fusobacterium</taxon>
    </lineage>
</organism>
<name>A0A117MWA8_FUSNC</name>
<protein>
    <submittedName>
        <fullName evidence="14">Hemin receptor</fullName>
    </submittedName>
</protein>
<evidence type="ECO:0000256" key="2">
    <source>
        <dbReference type="ARBA" id="ARBA00022448"/>
    </source>
</evidence>
<dbReference type="InterPro" id="IPR012910">
    <property type="entry name" value="Plug_dom"/>
</dbReference>
<evidence type="ECO:0000259" key="13">
    <source>
        <dbReference type="Pfam" id="PF07715"/>
    </source>
</evidence>
<dbReference type="SUPFAM" id="SSF56935">
    <property type="entry name" value="Porins"/>
    <property type="match status" value="1"/>
</dbReference>
<evidence type="ECO:0000256" key="4">
    <source>
        <dbReference type="ARBA" id="ARBA00022692"/>
    </source>
</evidence>
<dbReference type="InterPro" id="IPR010917">
    <property type="entry name" value="TonB_rcpt_CS"/>
</dbReference>
<dbReference type="Gene3D" id="2.40.170.20">
    <property type="entry name" value="TonB-dependent receptor, beta-barrel domain"/>
    <property type="match status" value="1"/>
</dbReference>
<sequence>MKRSFLLAILLLLEGNIIFAEENPVLTLEQTIVSTESFETSAHKTSRNVRVITEKEIKEKGALTLEESLKGIPGVIVRRIDGSPPIIDLRGTGMASSISSTIILLNGVPLNGLIVFDINSIPLNEVEKIEIIQGGGALMYGDGAVGGMVNIITKSPKNKKYFGSVNIELGSWKTRRASVNYGMKIGEKFSINTSYSGYSSMDYRDRYYGRDWTGQYLDYRNKADKKYSVWISGKYDLQDGNIEIRYNHTKNRDIFAGSLDKKQFEDNPKQTGGFGREVEDIADVWNISYNKKIRDNLEFLLIGGHHQDKSILLNQTSSEYFVKPQLKYYYGKNNYIIFGGDYKNGKRVFKSPLVTNNEKVPDDKRKAMALYFMNKFSFGKWEFTQGYRRERVNYDYTSKAYRGLYYLAEATPVSTHSSNNDSFELGVNYLYSDTGNMYFNYTRAVRTPTIEDAKIWYGDVGSKKSDAFEIGMRDYFMNTLISSSIFYIDAENEIYYDTKDLLRIKSRNFDGKVRRTGGQLSLTHYLGKLVLRENISYIEPKIISGQYKGKTFITVPKWILNVGAAYHFSDQFLLNTDLYYQSKMYAEDDFENVLGKDDSYVTVNMNLSYKFDNGIELYGGIKNIFNERYADTIAVARSPFGPDVKMSYYPGNGRSIYMGFRYQF</sequence>
<feature type="domain" description="TonB-dependent receptor plug" evidence="13">
    <location>
        <begin position="44"/>
        <end position="147"/>
    </location>
</feature>
<evidence type="ECO:0000256" key="3">
    <source>
        <dbReference type="ARBA" id="ARBA00022452"/>
    </source>
</evidence>
<comment type="similarity">
    <text evidence="9 10">Belongs to the TonB-dependent receptor family.</text>
</comment>
<evidence type="ECO:0000313" key="15">
    <source>
        <dbReference type="Proteomes" id="UP000054800"/>
    </source>
</evidence>
<keyword evidence="8 9" id="KW-0998">Cell outer membrane</keyword>
<evidence type="ECO:0000256" key="10">
    <source>
        <dbReference type="RuleBase" id="RU003357"/>
    </source>
</evidence>
<feature type="signal peptide" evidence="11">
    <location>
        <begin position="1"/>
        <end position="20"/>
    </location>
</feature>
<comment type="subcellular location">
    <subcellularLocation>
        <location evidence="1 9">Cell outer membrane</location>
        <topology evidence="1 9">Multi-pass membrane protein</topology>
    </subcellularLocation>
</comment>
<keyword evidence="7 9" id="KW-0472">Membrane</keyword>
<dbReference type="InterPro" id="IPR039426">
    <property type="entry name" value="TonB-dep_rcpt-like"/>
</dbReference>
<evidence type="ECO:0000256" key="1">
    <source>
        <dbReference type="ARBA" id="ARBA00004571"/>
    </source>
</evidence>
<dbReference type="InterPro" id="IPR036942">
    <property type="entry name" value="Beta-barrel_TonB_sf"/>
</dbReference>
<keyword evidence="5 11" id="KW-0732">Signal</keyword>
<dbReference type="OrthoDB" id="78201at2"/>
<feature type="domain" description="TonB-dependent receptor-like beta-barrel" evidence="12">
    <location>
        <begin position="192"/>
        <end position="624"/>
    </location>
</feature>
<dbReference type="PANTHER" id="PTHR30069">
    <property type="entry name" value="TONB-DEPENDENT OUTER MEMBRANE RECEPTOR"/>
    <property type="match status" value="1"/>
</dbReference>
<dbReference type="AlphaFoldDB" id="A0A117MWA8"/>
<dbReference type="GO" id="GO:0044718">
    <property type="term" value="P:siderophore transmembrane transport"/>
    <property type="evidence" value="ECO:0007669"/>
    <property type="project" value="TreeGrafter"/>
</dbReference>
<gene>
    <name evidence="14" type="ORF">RO03_01590</name>
</gene>
<dbReference type="CDD" id="cd01347">
    <property type="entry name" value="ligand_gated_channel"/>
    <property type="match status" value="1"/>
</dbReference>
<evidence type="ECO:0000256" key="7">
    <source>
        <dbReference type="ARBA" id="ARBA00023136"/>
    </source>
</evidence>
<feature type="chain" id="PRO_5007151481" evidence="11">
    <location>
        <begin position="21"/>
        <end position="664"/>
    </location>
</feature>
<evidence type="ECO:0000313" key="14">
    <source>
        <dbReference type="EMBL" id="KUL98252.1"/>
    </source>
</evidence>
<dbReference type="PROSITE" id="PS52016">
    <property type="entry name" value="TONB_DEPENDENT_REC_3"/>
    <property type="match status" value="1"/>
</dbReference>
<evidence type="ECO:0000256" key="6">
    <source>
        <dbReference type="ARBA" id="ARBA00023077"/>
    </source>
</evidence>
<evidence type="ECO:0000256" key="9">
    <source>
        <dbReference type="PROSITE-ProRule" id="PRU01360"/>
    </source>
</evidence>
<dbReference type="RefSeq" id="WP_059222433.1">
    <property type="nucleotide sequence ID" value="NZ_LMVH01000001.1"/>
</dbReference>
<evidence type="ECO:0000259" key="12">
    <source>
        <dbReference type="Pfam" id="PF00593"/>
    </source>
</evidence>
<dbReference type="GO" id="GO:0015344">
    <property type="term" value="F:siderophore uptake transmembrane transporter activity"/>
    <property type="evidence" value="ECO:0007669"/>
    <property type="project" value="TreeGrafter"/>
</dbReference>
<evidence type="ECO:0000256" key="8">
    <source>
        <dbReference type="ARBA" id="ARBA00023237"/>
    </source>
</evidence>
<keyword evidence="4 9" id="KW-0812">Transmembrane</keyword>
<dbReference type="InterPro" id="IPR037066">
    <property type="entry name" value="Plug_dom_sf"/>
</dbReference>
<evidence type="ECO:0000256" key="5">
    <source>
        <dbReference type="ARBA" id="ARBA00022729"/>
    </source>
</evidence>
<reference evidence="14 15" key="1">
    <citation type="submission" date="2015-10" db="EMBL/GenBank/DDBJ databases">
        <authorList>
            <person name="Gilbert D.G."/>
        </authorList>
    </citation>
    <scope>NUCLEOTIDE SEQUENCE [LARGE SCALE GENOMIC DNA]</scope>
    <source>
        <strain evidence="14 15">ChDC F311</strain>
    </source>
</reference>
<dbReference type="GO" id="GO:0009279">
    <property type="term" value="C:cell outer membrane"/>
    <property type="evidence" value="ECO:0007669"/>
    <property type="project" value="UniProtKB-SubCell"/>
</dbReference>
<accession>A0A117MWA8</accession>
<comment type="caution">
    <text evidence="14">The sequence shown here is derived from an EMBL/GenBank/DDBJ whole genome shotgun (WGS) entry which is preliminary data.</text>
</comment>
<keyword evidence="3 9" id="KW-1134">Transmembrane beta strand</keyword>
<proteinExistence type="inferred from homology"/>
<keyword evidence="6 10" id="KW-0798">TonB box</keyword>
<dbReference type="PANTHER" id="PTHR30069:SF27">
    <property type="entry name" value="BLL4766 PROTEIN"/>
    <property type="match status" value="1"/>
</dbReference>
<dbReference type="Gene3D" id="2.170.130.10">
    <property type="entry name" value="TonB-dependent receptor, plug domain"/>
    <property type="match status" value="1"/>
</dbReference>
<dbReference type="PROSITE" id="PS01156">
    <property type="entry name" value="TONB_DEPENDENT_REC_2"/>
    <property type="match status" value="1"/>
</dbReference>
<dbReference type="EMBL" id="LMVH01000001">
    <property type="protein sequence ID" value="KUL98252.1"/>
    <property type="molecule type" value="Genomic_DNA"/>
</dbReference>
<dbReference type="InterPro" id="IPR000531">
    <property type="entry name" value="Beta-barrel_TonB"/>
</dbReference>
<dbReference type="Proteomes" id="UP000054800">
    <property type="component" value="Unassembled WGS sequence"/>
</dbReference>
<evidence type="ECO:0000256" key="11">
    <source>
        <dbReference type="SAM" id="SignalP"/>
    </source>
</evidence>
<keyword evidence="2 9" id="KW-0813">Transport</keyword>
<dbReference type="Pfam" id="PF00593">
    <property type="entry name" value="TonB_dep_Rec_b-barrel"/>
    <property type="match status" value="1"/>
</dbReference>